<dbReference type="RefSeq" id="WP_245914246.1">
    <property type="nucleotide sequence ID" value="NZ_JBIAKZ010000007.1"/>
</dbReference>
<evidence type="ECO:0000256" key="1">
    <source>
        <dbReference type="SAM" id="MobiDB-lite"/>
    </source>
</evidence>
<comment type="caution">
    <text evidence="2">The sequence shown here is derived from an EMBL/GenBank/DDBJ whole genome shotgun (WGS) entry which is preliminary data.</text>
</comment>
<feature type="compositionally biased region" description="Low complexity" evidence="1">
    <location>
        <begin position="16"/>
        <end position="31"/>
    </location>
</feature>
<proteinExistence type="predicted"/>
<dbReference type="Proteomes" id="UP000243542">
    <property type="component" value="Unassembled WGS sequence"/>
</dbReference>
<accession>A0A2A9G083</accession>
<evidence type="ECO:0000313" key="2">
    <source>
        <dbReference type="EMBL" id="PFG57084.1"/>
    </source>
</evidence>
<dbReference type="EMBL" id="PDJK01000001">
    <property type="protein sequence ID" value="PFG57084.1"/>
    <property type="molecule type" value="Genomic_DNA"/>
</dbReference>
<evidence type="ECO:0000313" key="3">
    <source>
        <dbReference type="Proteomes" id="UP000243542"/>
    </source>
</evidence>
<name>A0A2A9G083_9PSEU</name>
<feature type="region of interest" description="Disordered" evidence="1">
    <location>
        <begin position="1"/>
        <end position="31"/>
    </location>
</feature>
<protein>
    <submittedName>
        <fullName evidence="2">Uncharacterized protein</fullName>
    </submittedName>
</protein>
<organism evidence="2 3">
    <name type="scientific">Amycolatopsis sulphurea</name>
    <dbReference type="NCBI Taxonomy" id="76022"/>
    <lineage>
        <taxon>Bacteria</taxon>
        <taxon>Bacillati</taxon>
        <taxon>Actinomycetota</taxon>
        <taxon>Actinomycetes</taxon>
        <taxon>Pseudonocardiales</taxon>
        <taxon>Pseudonocardiaceae</taxon>
        <taxon>Amycolatopsis</taxon>
    </lineage>
</organism>
<reference evidence="2 3" key="1">
    <citation type="submission" date="2017-10" db="EMBL/GenBank/DDBJ databases">
        <title>Sequencing the genomes of 1000 actinobacteria strains.</title>
        <authorList>
            <person name="Klenk H.-P."/>
        </authorList>
    </citation>
    <scope>NUCLEOTIDE SEQUENCE [LARGE SCALE GENOMIC DNA]</scope>
    <source>
        <strain evidence="2 3">DSM 46092</strain>
    </source>
</reference>
<gene>
    <name evidence="2" type="ORF">ATK36_0642</name>
</gene>
<dbReference type="AlphaFoldDB" id="A0A2A9G083"/>
<keyword evidence="3" id="KW-1185">Reference proteome</keyword>
<sequence>MTEEMPVRSAEMSPSPANVEPAAAEWASAAQSAEPASAGWAPVLSGKRMTELAKSGSFAVDEGTGDKMISALQGVIDSLQARWDALQKVGELPMMSQSAAGRWVAGHMVATASDSQGLLTQLRAARDEFPSYIEAIDLAKKTYRERERTATESFRQLPGDPGPH</sequence>